<comment type="caution">
    <text evidence="3">The sequence shown here is derived from an EMBL/GenBank/DDBJ whole genome shotgun (WGS) entry which is preliminary data.</text>
</comment>
<dbReference type="RefSeq" id="WP_117809522.1">
    <property type="nucleotide sequence ID" value="NZ_JAQCUV010000016.1"/>
</dbReference>
<dbReference type="PROSITE" id="PS51257">
    <property type="entry name" value="PROKAR_LIPOPROTEIN"/>
    <property type="match status" value="1"/>
</dbReference>
<evidence type="ECO:0000313" key="4">
    <source>
        <dbReference type="Proteomes" id="UP000283369"/>
    </source>
</evidence>
<dbReference type="Gene3D" id="2.60.40.1740">
    <property type="entry name" value="hypothetical protein (bacova_03559)"/>
    <property type="match status" value="1"/>
</dbReference>
<feature type="domain" description="DUF4973" evidence="2">
    <location>
        <begin position="24"/>
        <end position="152"/>
    </location>
</feature>
<dbReference type="Proteomes" id="UP000283369">
    <property type="component" value="Unassembled WGS sequence"/>
</dbReference>
<dbReference type="Gene3D" id="2.40.128.440">
    <property type="entry name" value="Uncharacterised protein PF14274, DUF4361"/>
    <property type="match status" value="1"/>
</dbReference>
<dbReference type="InterPro" id="IPR025371">
    <property type="entry name" value="BT_3044-like_C"/>
</dbReference>
<dbReference type="Pfam" id="PF16343">
    <property type="entry name" value="DUF4973"/>
    <property type="match status" value="1"/>
</dbReference>
<name>A0A412VZH8_9BACE</name>
<dbReference type="EMBL" id="QRYV01000016">
    <property type="protein sequence ID" value="RGV15555.1"/>
    <property type="molecule type" value="Genomic_DNA"/>
</dbReference>
<dbReference type="AlphaFoldDB" id="A0A412VZH8"/>
<dbReference type="InterPro" id="IPR032509">
    <property type="entry name" value="DUF4973"/>
</dbReference>
<sequence length="332" mass="38122">MKHIYTFLAILTAAILTTACNDEWKDEQYQQYVSFKSPIPSGGEGVTNIYVRYKPDGKVTYQLPVIISGSTQNQQEVDVHIALSDTLETLNWERFSTRTDLYYQELESDKYDFSKTVHIPAGSDVGLLDINFSLNGLDMANKWVLPLTVADDESYKRHPRKNYATALLRVIPFNDYSGSYSTDAMEVYIKDANGKVEKKPMTTPKRTAYVVDNNTVFFYAGLIGEELKKEVREIYKINVTFNNEDNSLHVEAENKERIGFNLISISAFSDTSTMDATRPYLKRKFISFDIEYEFNDVTSTKDVKIPYLVKGTMTLQRNINTQIPDEDQQIEW</sequence>
<evidence type="ECO:0000313" key="3">
    <source>
        <dbReference type="EMBL" id="RGV15555.1"/>
    </source>
</evidence>
<dbReference type="Pfam" id="PF14274">
    <property type="entry name" value="BT_3044-like_C"/>
    <property type="match status" value="1"/>
</dbReference>
<feature type="domain" description="BT-3044-like C-terminal" evidence="1">
    <location>
        <begin position="165"/>
        <end position="314"/>
    </location>
</feature>
<accession>A0A412VZH8</accession>
<gene>
    <name evidence="3" type="ORF">DWW25_08405</name>
</gene>
<protein>
    <submittedName>
        <fullName evidence="3">DUF4973 domain-containing protein</fullName>
    </submittedName>
</protein>
<evidence type="ECO:0000259" key="1">
    <source>
        <dbReference type="Pfam" id="PF14274"/>
    </source>
</evidence>
<reference evidence="3 4" key="1">
    <citation type="submission" date="2018-08" db="EMBL/GenBank/DDBJ databases">
        <title>A genome reference for cultivated species of the human gut microbiota.</title>
        <authorList>
            <person name="Zou Y."/>
            <person name="Xue W."/>
            <person name="Luo G."/>
        </authorList>
    </citation>
    <scope>NUCLEOTIDE SEQUENCE [LARGE SCALE GENOMIC DNA]</scope>
    <source>
        <strain evidence="3 4">AF14-7</strain>
    </source>
</reference>
<proteinExistence type="predicted"/>
<evidence type="ECO:0000259" key="2">
    <source>
        <dbReference type="Pfam" id="PF16343"/>
    </source>
</evidence>
<organism evidence="3 4">
    <name type="scientific">Bacteroides xylanisolvens</name>
    <dbReference type="NCBI Taxonomy" id="371601"/>
    <lineage>
        <taxon>Bacteria</taxon>
        <taxon>Pseudomonadati</taxon>
        <taxon>Bacteroidota</taxon>
        <taxon>Bacteroidia</taxon>
        <taxon>Bacteroidales</taxon>
        <taxon>Bacteroidaceae</taxon>
        <taxon>Bacteroides</taxon>
    </lineage>
</organism>